<dbReference type="Gene3D" id="3.40.47.10">
    <property type="match status" value="1"/>
</dbReference>
<proteinExistence type="inferred from homology"/>
<comment type="subunit">
    <text evidence="13">Homodimer.</text>
</comment>
<name>A0AAU8M0U5_9BACT</name>
<keyword evidence="9 13" id="KW-0275">Fatty acid biosynthesis</keyword>
<evidence type="ECO:0000256" key="5">
    <source>
        <dbReference type="ARBA" id="ARBA00022516"/>
    </source>
</evidence>
<dbReference type="PANTHER" id="PTHR34069:SF2">
    <property type="entry name" value="BETA-KETOACYL-[ACYL-CARRIER-PROTEIN] SYNTHASE III"/>
    <property type="match status" value="1"/>
</dbReference>
<evidence type="ECO:0000256" key="2">
    <source>
        <dbReference type="ARBA" id="ARBA00008642"/>
    </source>
</evidence>
<keyword evidence="7 13" id="KW-0276">Fatty acid metabolism</keyword>
<evidence type="ECO:0000313" key="16">
    <source>
        <dbReference type="EMBL" id="XCN74720.1"/>
    </source>
</evidence>
<evidence type="ECO:0000259" key="15">
    <source>
        <dbReference type="Pfam" id="PF08545"/>
    </source>
</evidence>
<evidence type="ECO:0000259" key="14">
    <source>
        <dbReference type="Pfam" id="PF08541"/>
    </source>
</evidence>
<dbReference type="InterPro" id="IPR016039">
    <property type="entry name" value="Thiolase-like"/>
</dbReference>
<feature type="domain" description="Beta-ketoacyl-[acyl-carrier-protein] synthase III N-terminal" evidence="15">
    <location>
        <begin position="107"/>
        <end position="186"/>
    </location>
</feature>
<comment type="pathway">
    <text evidence="1 13">Lipid metabolism; fatty acid biosynthesis.</text>
</comment>
<dbReference type="NCBIfam" id="TIGR00747">
    <property type="entry name" value="fabH"/>
    <property type="match status" value="1"/>
</dbReference>
<keyword evidence="5 13" id="KW-0444">Lipid biosynthesis</keyword>
<feature type="domain" description="Beta-ketoacyl-[acyl-carrier-protein] synthase III C-terminal" evidence="14">
    <location>
        <begin position="237"/>
        <end position="326"/>
    </location>
</feature>
<organism evidence="16">
    <name type="scientific">Candidatus Electrothrix aestuarii</name>
    <dbReference type="NCBI Taxonomy" id="3062594"/>
    <lineage>
        <taxon>Bacteria</taxon>
        <taxon>Pseudomonadati</taxon>
        <taxon>Thermodesulfobacteriota</taxon>
        <taxon>Desulfobulbia</taxon>
        <taxon>Desulfobulbales</taxon>
        <taxon>Desulfobulbaceae</taxon>
        <taxon>Candidatus Electrothrix</taxon>
    </lineage>
</organism>
<accession>A0AAU8M0U5</accession>
<keyword evidence="8 13" id="KW-0443">Lipid metabolism</keyword>
<evidence type="ECO:0000256" key="7">
    <source>
        <dbReference type="ARBA" id="ARBA00022832"/>
    </source>
</evidence>
<reference evidence="16" key="1">
    <citation type="journal article" date="2024" name="Syst. Appl. Microbiol.">
        <title>First single-strain enrichments of Electrothrix cable bacteria, description of E. aestuarii sp. nov. and E. rattekaaiensis sp. nov., and proposal of a cable bacteria taxonomy following the rules of the SeqCode.</title>
        <authorList>
            <person name="Plum-Jensen L.E."/>
            <person name="Schramm A."/>
            <person name="Marshall I.P.G."/>
        </authorList>
    </citation>
    <scope>NUCLEOTIDE SEQUENCE</scope>
    <source>
        <strain evidence="16">Rat1</strain>
    </source>
</reference>
<evidence type="ECO:0000256" key="9">
    <source>
        <dbReference type="ARBA" id="ARBA00023160"/>
    </source>
</evidence>
<dbReference type="InterPro" id="IPR004655">
    <property type="entry name" value="FabH"/>
</dbReference>
<sequence>MHRAVVLGTGSCLPRRVLTNDDLEQMVDTSDDWITARTGIRTRRIAGKGEQNYQLASRAAEKALAAAGVSAEEIDLIAVATLTPHMMMPSCACFVQAEIGAKKAFAFDLNAACSGFLYGLDMASKYIAANPEMKVLLIGSETLSARMNWEDRNTCILFGDGAGACVLTGAGVQQRGIIDCNLYSDGSLWKLLYMDSPASRNPDLFLEERNGCFMQMTGRDVFKYAVRAMENAVLDLLDRQQVSIHDISLIIPHQANIRILSKLAERIGADQEKVFINVDKYGNTSAASIPIALDEASRQNRLEQGDIVLFCSFGGGFTWGSMLMQW</sequence>
<dbReference type="GO" id="GO:0004315">
    <property type="term" value="F:3-oxoacyl-[acyl-carrier-protein] synthase activity"/>
    <property type="evidence" value="ECO:0007669"/>
    <property type="project" value="InterPro"/>
</dbReference>
<protein>
    <recommendedName>
        <fullName evidence="3 13">Beta-ketoacyl-[acyl-carrier-protein] synthase III</fullName>
        <shortName evidence="13">Beta-ketoacyl-ACP synthase III</shortName>
        <shortName evidence="13">KAS III</shortName>
        <ecNumber evidence="3 13">2.3.1.180</ecNumber>
    </recommendedName>
    <alternativeName>
        <fullName evidence="13">3-oxoacyl-[acyl-carrier-protein] synthase 3</fullName>
    </alternativeName>
    <alternativeName>
        <fullName evidence="13">3-oxoacyl-[acyl-carrier-protein] synthase III</fullName>
    </alternativeName>
</protein>
<dbReference type="Pfam" id="PF08541">
    <property type="entry name" value="ACP_syn_III_C"/>
    <property type="match status" value="1"/>
</dbReference>
<feature type="active site" evidence="13">
    <location>
        <position position="253"/>
    </location>
</feature>
<dbReference type="EC" id="2.3.1.180" evidence="3 13"/>
<comment type="subcellular location">
    <subcellularLocation>
        <location evidence="13">Cytoplasm</location>
    </subcellularLocation>
</comment>
<evidence type="ECO:0000256" key="4">
    <source>
        <dbReference type="ARBA" id="ARBA00022490"/>
    </source>
</evidence>
<dbReference type="FunFam" id="3.40.47.10:FF:000004">
    <property type="entry name" value="3-oxoacyl-[acyl-carrier-protein] synthase 3"/>
    <property type="match status" value="1"/>
</dbReference>
<evidence type="ECO:0000256" key="10">
    <source>
        <dbReference type="ARBA" id="ARBA00023268"/>
    </source>
</evidence>
<comment type="catalytic activity">
    <reaction evidence="12">
        <text>malonyl-[ACP] + acetyl-CoA + H(+) = 3-oxobutanoyl-[ACP] + CO2 + CoA</text>
        <dbReference type="Rhea" id="RHEA:12080"/>
        <dbReference type="Rhea" id="RHEA-COMP:9623"/>
        <dbReference type="Rhea" id="RHEA-COMP:9625"/>
        <dbReference type="ChEBI" id="CHEBI:15378"/>
        <dbReference type="ChEBI" id="CHEBI:16526"/>
        <dbReference type="ChEBI" id="CHEBI:57287"/>
        <dbReference type="ChEBI" id="CHEBI:57288"/>
        <dbReference type="ChEBI" id="CHEBI:78449"/>
        <dbReference type="ChEBI" id="CHEBI:78450"/>
        <dbReference type="EC" id="2.3.1.180"/>
    </reaction>
    <physiologicalReaction direction="left-to-right" evidence="12">
        <dbReference type="Rhea" id="RHEA:12081"/>
    </physiologicalReaction>
</comment>
<evidence type="ECO:0000256" key="1">
    <source>
        <dbReference type="ARBA" id="ARBA00005194"/>
    </source>
</evidence>
<keyword evidence="11 13" id="KW-0012">Acyltransferase</keyword>
<keyword evidence="4 13" id="KW-0963">Cytoplasm</keyword>
<dbReference type="GO" id="GO:0006633">
    <property type="term" value="P:fatty acid biosynthetic process"/>
    <property type="evidence" value="ECO:0007669"/>
    <property type="project" value="UniProtKB-UniRule"/>
</dbReference>
<comment type="function">
    <text evidence="13">Catalyzes the condensation reaction of fatty acid synthesis by the addition to an acyl acceptor of two carbons from malonyl-ACP. Catalyzes the first condensation reaction which initiates fatty acid synthesis and may therefore play a role in governing the total rate of fatty acid production. Possesses both acetoacetyl-ACP synthase and acetyl transacylase activities. Its substrate specificity determines the biosynthesis of branched-chain and/or straight-chain of fatty acids.</text>
</comment>
<evidence type="ECO:0000256" key="3">
    <source>
        <dbReference type="ARBA" id="ARBA00012333"/>
    </source>
</evidence>
<dbReference type="NCBIfam" id="NF006829">
    <property type="entry name" value="PRK09352.1"/>
    <property type="match status" value="1"/>
</dbReference>
<evidence type="ECO:0000256" key="8">
    <source>
        <dbReference type="ARBA" id="ARBA00023098"/>
    </source>
</evidence>
<dbReference type="HAMAP" id="MF_01815">
    <property type="entry name" value="FabH"/>
    <property type="match status" value="1"/>
</dbReference>
<keyword evidence="10 13" id="KW-0511">Multifunctional enzyme</keyword>
<feature type="active site" evidence="13">
    <location>
        <position position="283"/>
    </location>
</feature>
<dbReference type="CDD" id="cd00830">
    <property type="entry name" value="KAS_III"/>
    <property type="match status" value="1"/>
</dbReference>
<gene>
    <name evidence="13" type="primary">fabH</name>
    <name evidence="16" type="ORF">Q3M24_08255</name>
</gene>
<dbReference type="GO" id="GO:0005737">
    <property type="term" value="C:cytoplasm"/>
    <property type="evidence" value="ECO:0007669"/>
    <property type="project" value="UniProtKB-SubCell"/>
</dbReference>
<dbReference type="AlphaFoldDB" id="A0AAU8M0U5"/>
<reference evidence="16" key="2">
    <citation type="submission" date="2024-06" db="EMBL/GenBank/DDBJ databases">
        <authorList>
            <person name="Plum-Jensen L.E."/>
            <person name="Schramm A."/>
            <person name="Marshall I.P.G."/>
        </authorList>
    </citation>
    <scope>NUCLEOTIDE SEQUENCE</scope>
    <source>
        <strain evidence="16">Rat1</strain>
    </source>
</reference>
<dbReference type="GO" id="GO:0044550">
    <property type="term" value="P:secondary metabolite biosynthetic process"/>
    <property type="evidence" value="ECO:0007669"/>
    <property type="project" value="TreeGrafter"/>
</dbReference>
<evidence type="ECO:0000256" key="13">
    <source>
        <dbReference type="HAMAP-Rule" id="MF_01815"/>
    </source>
</evidence>
<dbReference type="EMBL" id="CP159373">
    <property type="protein sequence ID" value="XCN74720.1"/>
    <property type="molecule type" value="Genomic_DNA"/>
</dbReference>
<dbReference type="InterPro" id="IPR013751">
    <property type="entry name" value="ACP_syn_III_N"/>
</dbReference>
<dbReference type="PANTHER" id="PTHR34069">
    <property type="entry name" value="3-OXOACYL-[ACYL-CARRIER-PROTEIN] SYNTHASE 3"/>
    <property type="match status" value="1"/>
</dbReference>
<dbReference type="GO" id="GO:0033818">
    <property type="term" value="F:beta-ketoacyl-acyl-carrier-protein synthase III activity"/>
    <property type="evidence" value="ECO:0007669"/>
    <property type="project" value="UniProtKB-UniRule"/>
</dbReference>
<evidence type="ECO:0000256" key="11">
    <source>
        <dbReference type="ARBA" id="ARBA00023315"/>
    </source>
</evidence>
<comment type="domain">
    <text evidence="13">The last Arg residue of the ACP-binding site is essential for the weak association between ACP/AcpP and FabH.</text>
</comment>
<feature type="region of interest" description="ACP-binding" evidence="13">
    <location>
        <begin position="254"/>
        <end position="258"/>
    </location>
</feature>
<dbReference type="InterPro" id="IPR013747">
    <property type="entry name" value="ACP_syn_III_C"/>
</dbReference>
<dbReference type="KEGG" id="eaj:Q3M24_08255"/>
<dbReference type="SUPFAM" id="SSF53901">
    <property type="entry name" value="Thiolase-like"/>
    <property type="match status" value="1"/>
</dbReference>
<comment type="similarity">
    <text evidence="2 13">Belongs to the thiolase-like superfamily. FabH family.</text>
</comment>
<evidence type="ECO:0000256" key="6">
    <source>
        <dbReference type="ARBA" id="ARBA00022679"/>
    </source>
</evidence>
<keyword evidence="6 13" id="KW-0808">Transferase</keyword>
<feature type="active site" evidence="13">
    <location>
        <position position="113"/>
    </location>
</feature>
<evidence type="ECO:0000256" key="12">
    <source>
        <dbReference type="ARBA" id="ARBA00051096"/>
    </source>
</evidence>
<dbReference type="Pfam" id="PF08545">
    <property type="entry name" value="ACP_syn_III"/>
    <property type="match status" value="1"/>
</dbReference>